<accession>A0AAJ0BIL2</accession>
<gene>
    <name evidence="2" type="ORF">QBC47DRAFT_356809</name>
</gene>
<evidence type="ECO:0000313" key="2">
    <source>
        <dbReference type="EMBL" id="KAK1758896.1"/>
    </source>
</evidence>
<feature type="compositionally biased region" description="Polar residues" evidence="1">
    <location>
        <begin position="193"/>
        <end position="204"/>
    </location>
</feature>
<sequence>MASTSQMQPVPYGQAISNWICCKCDSRTSLEGGRELPETPYRLSWHTHCDRQFMRKYPDGSGGYYAQGGPCSHERCDGCTSIPVGREDDGWETVAFNATQPYQENEGYETDPEFVHVDSGSLASSSSASEFSAFGHQQAADSQYGQYQQVASVHYPDNPNAYYASSVEYNTDSMASSEYQSSESMYQSAESMHQSAGSNQSNTRNGRKSGKTNQRGGAQAKQQPRRIEIPGRSRRVGAK</sequence>
<dbReference type="Proteomes" id="UP001239445">
    <property type="component" value="Unassembled WGS sequence"/>
</dbReference>
<feature type="region of interest" description="Disordered" evidence="1">
    <location>
        <begin position="172"/>
        <end position="239"/>
    </location>
</feature>
<dbReference type="EMBL" id="MU839828">
    <property type="protein sequence ID" value="KAK1758896.1"/>
    <property type="molecule type" value="Genomic_DNA"/>
</dbReference>
<keyword evidence="3" id="KW-1185">Reference proteome</keyword>
<protein>
    <submittedName>
        <fullName evidence="2">Uncharacterized protein</fullName>
    </submittedName>
</protein>
<proteinExistence type="predicted"/>
<feature type="compositionally biased region" description="Polar residues" evidence="1">
    <location>
        <begin position="211"/>
        <end position="222"/>
    </location>
</feature>
<comment type="caution">
    <text evidence="2">The sequence shown here is derived from an EMBL/GenBank/DDBJ whole genome shotgun (WGS) entry which is preliminary data.</text>
</comment>
<reference evidence="2" key="1">
    <citation type="submission" date="2023-06" db="EMBL/GenBank/DDBJ databases">
        <title>Genome-scale phylogeny and comparative genomics of the fungal order Sordariales.</title>
        <authorList>
            <consortium name="Lawrence Berkeley National Laboratory"/>
            <person name="Hensen N."/>
            <person name="Bonometti L."/>
            <person name="Westerberg I."/>
            <person name="Brannstrom I.O."/>
            <person name="Guillou S."/>
            <person name="Cros-Aarteil S."/>
            <person name="Calhoun S."/>
            <person name="Haridas S."/>
            <person name="Kuo A."/>
            <person name="Mondo S."/>
            <person name="Pangilinan J."/>
            <person name="Riley R."/>
            <person name="Labutti K."/>
            <person name="Andreopoulos B."/>
            <person name="Lipzen A."/>
            <person name="Chen C."/>
            <person name="Yanf M."/>
            <person name="Daum C."/>
            <person name="Ng V."/>
            <person name="Clum A."/>
            <person name="Steindorff A."/>
            <person name="Ohm R."/>
            <person name="Martin F."/>
            <person name="Silar P."/>
            <person name="Natvig D."/>
            <person name="Lalanne C."/>
            <person name="Gautier V."/>
            <person name="Ament-Velasquez S.L."/>
            <person name="Kruys A."/>
            <person name="Hutchinson M.I."/>
            <person name="Powell A.J."/>
            <person name="Barry K."/>
            <person name="Miller A.N."/>
            <person name="Grigoriev I.V."/>
            <person name="Debuchy R."/>
            <person name="Gladieux P."/>
            <person name="Thoren M.H."/>
            <person name="Johannesson H."/>
        </authorList>
    </citation>
    <scope>NUCLEOTIDE SEQUENCE</scope>
    <source>
        <strain evidence="2">PSN4</strain>
    </source>
</reference>
<evidence type="ECO:0000313" key="3">
    <source>
        <dbReference type="Proteomes" id="UP001239445"/>
    </source>
</evidence>
<evidence type="ECO:0000256" key="1">
    <source>
        <dbReference type="SAM" id="MobiDB-lite"/>
    </source>
</evidence>
<name>A0AAJ0BIL2_9PEZI</name>
<dbReference type="AlphaFoldDB" id="A0AAJ0BIL2"/>
<feature type="compositionally biased region" description="Low complexity" evidence="1">
    <location>
        <begin position="173"/>
        <end position="192"/>
    </location>
</feature>
<organism evidence="2 3">
    <name type="scientific">Echria macrotheca</name>
    <dbReference type="NCBI Taxonomy" id="438768"/>
    <lineage>
        <taxon>Eukaryota</taxon>
        <taxon>Fungi</taxon>
        <taxon>Dikarya</taxon>
        <taxon>Ascomycota</taxon>
        <taxon>Pezizomycotina</taxon>
        <taxon>Sordariomycetes</taxon>
        <taxon>Sordariomycetidae</taxon>
        <taxon>Sordariales</taxon>
        <taxon>Schizotheciaceae</taxon>
        <taxon>Echria</taxon>
    </lineage>
</organism>